<dbReference type="Gene3D" id="6.20.450.20">
    <property type="match status" value="1"/>
</dbReference>
<organism evidence="2 3">
    <name type="scientific">Massilia atriviolacea</name>
    <dbReference type="NCBI Taxonomy" id="2495579"/>
    <lineage>
        <taxon>Bacteria</taxon>
        <taxon>Pseudomonadati</taxon>
        <taxon>Pseudomonadota</taxon>
        <taxon>Betaproteobacteria</taxon>
        <taxon>Burkholderiales</taxon>
        <taxon>Oxalobacteraceae</taxon>
        <taxon>Telluria group</taxon>
        <taxon>Massilia</taxon>
    </lineage>
</organism>
<dbReference type="InterPro" id="IPR048851">
    <property type="entry name" value="PaaA2_dom"/>
</dbReference>
<accession>A0A430HDS2</accession>
<name>A0A430HDS2_9BURK</name>
<dbReference type="OrthoDB" id="1666683at2"/>
<comment type="caution">
    <text evidence="2">The sequence shown here is derived from an EMBL/GenBank/DDBJ whole genome shotgun (WGS) entry which is preliminary data.</text>
</comment>
<evidence type="ECO:0000313" key="2">
    <source>
        <dbReference type="EMBL" id="RSZ55688.1"/>
    </source>
</evidence>
<dbReference type="AlphaFoldDB" id="A0A430HDS2"/>
<proteinExistence type="predicted"/>
<protein>
    <recommendedName>
        <fullName evidence="1">Stability determinant domain-containing protein</fullName>
    </recommendedName>
</protein>
<gene>
    <name evidence="2" type="ORF">EJB06_27865</name>
</gene>
<dbReference type="RefSeq" id="WP_126077295.1">
    <property type="nucleotide sequence ID" value="NZ_CP051166.1"/>
</dbReference>
<dbReference type="Pfam" id="PF21217">
    <property type="entry name" value="PaaA2"/>
    <property type="match status" value="1"/>
</dbReference>
<dbReference type="EMBL" id="RXLQ01000022">
    <property type="protein sequence ID" value="RSZ55688.1"/>
    <property type="molecule type" value="Genomic_DNA"/>
</dbReference>
<reference evidence="2 3" key="1">
    <citation type="submission" date="2018-12" db="EMBL/GenBank/DDBJ databases">
        <authorList>
            <person name="Yang E."/>
        </authorList>
    </citation>
    <scope>NUCLEOTIDE SEQUENCE [LARGE SCALE GENOMIC DNA]</scope>
    <source>
        <strain evidence="2 3">SOD</strain>
    </source>
</reference>
<evidence type="ECO:0000259" key="1">
    <source>
        <dbReference type="Pfam" id="PF21217"/>
    </source>
</evidence>
<keyword evidence="3" id="KW-1185">Reference proteome</keyword>
<feature type="domain" description="Stability determinant" evidence="1">
    <location>
        <begin position="169"/>
        <end position="197"/>
    </location>
</feature>
<sequence length="207" mass="23118">MKKFEKHDNEWKSGFRTKPLQHYMRSRKPPECQRRTDFRVSCVALAIASHLRIIGQVEVTHMEHIMTTSVIDHTTLTSLAQSGEVSNARVVAQAEGWSILVTHGMAEQTLTEDRNGQVRIFPKLDTLVAYLREIGIVRFHVDAGNVSPATISHTKGSDRPAVIPDAHSAAAYAEWLKAEVQEAMDDTSPSVPHDEAMRQIRAALKLS</sequence>
<dbReference type="Proteomes" id="UP000278085">
    <property type="component" value="Unassembled WGS sequence"/>
</dbReference>
<evidence type="ECO:0000313" key="3">
    <source>
        <dbReference type="Proteomes" id="UP000278085"/>
    </source>
</evidence>